<evidence type="ECO:0000313" key="1">
    <source>
        <dbReference type="EMBL" id="KAK0611966.1"/>
    </source>
</evidence>
<dbReference type="InterPro" id="IPR029058">
    <property type="entry name" value="AB_hydrolase_fold"/>
</dbReference>
<organism evidence="1 2">
    <name type="scientific">Immersiella caudata</name>
    <dbReference type="NCBI Taxonomy" id="314043"/>
    <lineage>
        <taxon>Eukaryota</taxon>
        <taxon>Fungi</taxon>
        <taxon>Dikarya</taxon>
        <taxon>Ascomycota</taxon>
        <taxon>Pezizomycotina</taxon>
        <taxon>Sordariomycetes</taxon>
        <taxon>Sordariomycetidae</taxon>
        <taxon>Sordariales</taxon>
        <taxon>Lasiosphaeriaceae</taxon>
        <taxon>Immersiella</taxon>
    </lineage>
</organism>
<dbReference type="SUPFAM" id="SSF53474">
    <property type="entry name" value="alpha/beta-Hydrolases"/>
    <property type="match status" value="1"/>
</dbReference>
<comment type="caution">
    <text evidence="1">The sequence shown here is derived from an EMBL/GenBank/DDBJ whole genome shotgun (WGS) entry which is preliminary data.</text>
</comment>
<dbReference type="Proteomes" id="UP001175000">
    <property type="component" value="Unassembled WGS sequence"/>
</dbReference>
<gene>
    <name evidence="1" type="ORF">B0T14DRAFT_607949</name>
</gene>
<accession>A0AA39WCX4</accession>
<evidence type="ECO:0000313" key="2">
    <source>
        <dbReference type="Proteomes" id="UP001175000"/>
    </source>
</evidence>
<name>A0AA39WCX4_9PEZI</name>
<dbReference type="AlphaFoldDB" id="A0AA39WCX4"/>
<keyword evidence="1" id="KW-0378">Hydrolase</keyword>
<proteinExistence type="predicted"/>
<sequence length="273" mass="29618">MPQTAAWVTIASIPDAKGTYVDRIAEYRALRLRHSADLKDSRSRGRYTRCALHLPHQLIHFRHAGSGSPLLLIHFRHAGSGSPLLLIHGNPQHSLTWRIVGPILAEKFTLLEPPISKASSTSSISLRPTPVFSHDKGAGFATALAVEHPSLVKRLGLSEYLPPGFGYESAAAPAAYWDLYANWQIAFFSTPDAAEFFNPQTRKGDTPVAFSEDLINRYTSAISKPGFLRGMLGPFDVKTVTADAALFKGIAAEWPLSMLALALGGDVVPQAGH</sequence>
<dbReference type="GO" id="GO:0016787">
    <property type="term" value="F:hydrolase activity"/>
    <property type="evidence" value="ECO:0007669"/>
    <property type="project" value="UniProtKB-KW"/>
</dbReference>
<dbReference type="EMBL" id="JAULSU010000007">
    <property type="protein sequence ID" value="KAK0611966.1"/>
    <property type="molecule type" value="Genomic_DNA"/>
</dbReference>
<reference evidence="1" key="1">
    <citation type="submission" date="2023-06" db="EMBL/GenBank/DDBJ databases">
        <title>Genome-scale phylogeny and comparative genomics of the fungal order Sordariales.</title>
        <authorList>
            <consortium name="Lawrence Berkeley National Laboratory"/>
            <person name="Hensen N."/>
            <person name="Bonometti L."/>
            <person name="Westerberg I."/>
            <person name="Brannstrom I.O."/>
            <person name="Guillou S."/>
            <person name="Cros-Aarteil S."/>
            <person name="Calhoun S."/>
            <person name="Haridas S."/>
            <person name="Kuo A."/>
            <person name="Mondo S."/>
            <person name="Pangilinan J."/>
            <person name="Riley R."/>
            <person name="Labutti K."/>
            <person name="Andreopoulos B."/>
            <person name="Lipzen A."/>
            <person name="Chen C."/>
            <person name="Yanf M."/>
            <person name="Daum C."/>
            <person name="Ng V."/>
            <person name="Clum A."/>
            <person name="Steindorff A."/>
            <person name="Ohm R."/>
            <person name="Martin F."/>
            <person name="Silar P."/>
            <person name="Natvig D."/>
            <person name="Lalanne C."/>
            <person name="Gautier V."/>
            <person name="Ament-Velasquez S.L."/>
            <person name="Kruys A."/>
            <person name="Hutchinson M.I."/>
            <person name="Powell A.J."/>
            <person name="Barry K."/>
            <person name="Miller A.N."/>
            <person name="Grigoriev I.V."/>
            <person name="Debuchy R."/>
            <person name="Gladieux P."/>
            <person name="Thoren M.H."/>
            <person name="Johannesson H."/>
        </authorList>
    </citation>
    <scope>NUCLEOTIDE SEQUENCE</scope>
    <source>
        <strain evidence="1">CBS 606.72</strain>
    </source>
</reference>
<dbReference type="Gene3D" id="3.40.50.1820">
    <property type="entry name" value="alpha/beta hydrolase"/>
    <property type="match status" value="2"/>
</dbReference>
<keyword evidence="2" id="KW-1185">Reference proteome</keyword>
<protein>
    <submittedName>
        <fullName evidence="1">Alpha/Beta hydrolase protein</fullName>
    </submittedName>
</protein>